<dbReference type="OrthoDB" id="851894at2"/>
<dbReference type="PROSITE" id="PS51257">
    <property type="entry name" value="PROKAR_LIPOPROTEIN"/>
    <property type="match status" value="1"/>
</dbReference>
<organism evidence="2 3">
    <name type="scientific">Saccharobesus litoralis</name>
    <dbReference type="NCBI Taxonomy" id="2172099"/>
    <lineage>
        <taxon>Bacteria</taxon>
        <taxon>Pseudomonadati</taxon>
        <taxon>Pseudomonadota</taxon>
        <taxon>Gammaproteobacteria</taxon>
        <taxon>Alteromonadales</taxon>
        <taxon>Alteromonadaceae</taxon>
        <taxon>Saccharobesus</taxon>
    </lineage>
</organism>
<proteinExistence type="predicted"/>
<keyword evidence="1" id="KW-0732">Signal</keyword>
<dbReference type="KEGG" id="cate:C2869_22040"/>
<dbReference type="SUPFAM" id="SSF49899">
    <property type="entry name" value="Concanavalin A-like lectins/glucanases"/>
    <property type="match status" value="1"/>
</dbReference>
<evidence type="ECO:0008006" key="4">
    <source>
        <dbReference type="Google" id="ProtNLM"/>
    </source>
</evidence>
<accession>A0A2S0VYD2</accession>
<dbReference type="AlphaFoldDB" id="A0A2S0VYD2"/>
<geneLocation type="plasmid" evidence="2">
    <name>unnamed1</name>
</geneLocation>
<name>A0A2S0VYD2_9ALTE</name>
<dbReference type="Proteomes" id="UP000244441">
    <property type="component" value="Plasmid unnamed1"/>
</dbReference>
<protein>
    <recommendedName>
        <fullName evidence="4">Concanavalin A-like lectin/glucanases superfamily protein</fullName>
    </recommendedName>
</protein>
<sequence>MNNKIKLGYSMITLVIGLITSSCANFAEQANSHVINSEAYYVEDWNLTTATFNKQLNIAVEGQPLVIDTPVGTALQFDGNDDRLVVENNPIIDAKEFTIEAIVHPNNAYPLNNAPRFLHIESPENPDRRVTMEMRLNQHQEWYLDAFIKSEDGKLTLVNETLVHPVNQWFHVAITYKNQQFTTYVNGNKELEGIITYKPIAKSAQTSIGARLNSIHWFDGAIAKIRFTHKAIDPTEFINH</sequence>
<dbReference type="RefSeq" id="WP_108605222.1">
    <property type="nucleotide sequence ID" value="NZ_CP026605.1"/>
</dbReference>
<dbReference type="InterPro" id="IPR013320">
    <property type="entry name" value="ConA-like_dom_sf"/>
</dbReference>
<gene>
    <name evidence="2" type="ORF">C2869_22040</name>
</gene>
<dbReference type="Gene3D" id="2.60.120.200">
    <property type="match status" value="1"/>
</dbReference>
<evidence type="ECO:0000256" key="1">
    <source>
        <dbReference type="SAM" id="SignalP"/>
    </source>
</evidence>
<feature type="signal peptide" evidence="1">
    <location>
        <begin position="1"/>
        <end position="24"/>
    </location>
</feature>
<evidence type="ECO:0000313" key="3">
    <source>
        <dbReference type="Proteomes" id="UP000244441"/>
    </source>
</evidence>
<feature type="chain" id="PRO_5015614615" description="Concanavalin A-like lectin/glucanases superfamily protein" evidence="1">
    <location>
        <begin position="25"/>
        <end position="240"/>
    </location>
</feature>
<dbReference type="Pfam" id="PF13385">
    <property type="entry name" value="Laminin_G_3"/>
    <property type="match status" value="1"/>
</dbReference>
<keyword evidence="3" id="KW-1185">Reference proteome</keyword>
<evidence type="ECO:0000313" key="2">
    <source>
        <dbReference type="EMBL" id="AWB69185.1"/>
    </source>
</evidence>
<keyword evidence="2" id="KW-0614">Plasmid</keyword>
<reference evidence="2 3" key="1">
    <citation type="submission" date="2018-01" db="EMBL/GenBank/DDBJ databases">
        <title>Genome sequence of a Cantenovulum-like bacteria.</title>
        <authorList>
            <person name="Tan W.R."/>
            <person name="Lau N.-S."/>
            <person name="Go F."/>
            <person name="Amirul A.-A.A."/>
        </authorList>
    </citation>
    <scope>NUCLEOTIDE SEQUENCE [LARGE SCALE GENOMIC DNA]</scope>
    <source>
        <strain evidence="2 3">CCB-QB4</strain>
        <plasmid evidence="3">Plasmid unnamed1</plasmid>
    </source>
</reference>
<dbReference type="EMBL" id="CP026605">
    <property type="protein sequence ID" value="AWB69185.1"/>
    <property type="molecule type" value="Genomic_DNA"/>
</dbReference>